<keyword evidence="5" id="KW-1185">Reference proteome</keyword>
<feature type="domain" description="DUF1980" evidence="3">
    <location>
        <begin position="157"/>
        <end position="248"/>
    </location>
</feature>
<evidence type="ECO:0000313" key="4">
    <source>
        <dbReference type="EMBL" id="KAA9378946.1"/>
    </source>
</evidence>
<dbReference type="InterPro" id="IPR048493">
    <property type="entry name" value="DUF1980_N"/>
</dbReference>
<dbReference type="InterPro" id="IPR048447">
    <property type="entry name" value="DUF1980_C"/>
</dbReference>
<dbReference type="EMBL" id="VYTZ01000004">
    <property type="protein sequence ID" value="KAA9378946.1"/>
    <property type="molecule type" value="Genomic_DNA"/>
</dbReference>
<dbReference type="Proteomes" id="UP000327011">
    <property type="component" value="Unassembled WGS sequence"/>
</dbReference>
<dbReference type="Pfam" id="PF09323">
    <property type="entry name" value="DUF1980"/>
    <property type="match status" value="1"/>
</dbReference>
<keyword evidence="1" id="KW-0812">Transmembrane</keyword>
<dbReference type="AlphaFoldDB" id="A0A5J5K636"/>
<evidence type="ECO:0000256" key="1">
    <source>
        <dbReference type="SAM" id="Phobius"/>
    </source>
</evidence>
<reference evidence="4 5" key="1">
    <citation type="submission" date="2019-09" db="EMBL/GenBank/DDBJ databases">
        <title>Screening of Novel Bioactive Compounds from Soil-Associated.</title>
        <authorList>
            <person name="Gong X."/>
        </authorList>
    </citation>
    <scope>NUCLEOTIDE SEQUENCE [LARGE SCALE GENOMIC DNA]</scope>
    <source>
        <strain evidence="4 5">Gxj-6</strain>
    </source>
</reference>
<accession>A0A5J5K636</accession>
<dbReference type="NCBIfam" id="TIGR03943">
    <property type="entry name" value="TIGR03943 family putative permease subunit"/>
    <property type="match status" value="1"/>
</dbReference>
<feature type="transmembrane region" description="Helical" evidence="1">
    <location>
        <begin position="34"/>
        <end position="55"/>
    </location>
</feature>
<organism evidence="4 5">
    <name type="scientific">Microbispora cellulosiformans</name>
    <dbReference type="NCBI Taxonomy" id="2614688"/>
    <lineage>
        <taxon>Bacteria</taxon>
        <taxon>Bacillati</taxon>
        <taxon>Actinomycetota</taxon>
        <taxon>Actinomycetes</taxon>
        <taxon>Streptosporangiales</taxon>
        <taxon>Streptosporangiaceae</taxon>
        <taxon>Microbispora</taxon>
    </lineage>
</organism>
<dbReference type="PANTHER" id="PTHR40047">
    <property type="entry name" value="UPF0703 PROTEIN YCGQ"/>
    <property type="match status" value="1"/>
</dbReference>
<keyword evidence="1" id="KW-1133">Transmembrane helix</keyword>
<feature type="transmembrane region" description="Helical" evidence="1">
    <location>
        <begin position="91"/>
        <end position="113"/>
    </location>
</feature>
<gene>
    <name evidence="4" type="ORF">F5972_11975</name>
</gene>
<dbReference type="InterPro" id="IPR015402">
    <property type="entry name" value="DUF1980"/>
</dbReference>
<dbReference type="PANTHER" id="PTHR40047:SF1">
    <property type="entry name" value="UPF0703 PROTEIN YCGQ"/>
    <property type="match status" value="1"/>
</dbReference>
<feature type="transmembrane region" description="Helical" evidence="1">
    <location>
        <begin position="7"/>
        <end position="28"/>
    </location>
</feature>
<dbReference type="RefSeq" id="WP_150933547.1">
    <property type="nucleotide sequence ID" value="NZ_VYTZ01000004.1"/>
</dbReference>
<keyword evidence="1" id="KW-0472">Membrane</keyword>
<evidence type="ECO:0000259" key="2">
    <source>
        <dbReference type="Pfam" id="PF09323"/>
    </source>
</evidence>
<dbReference type="InterPro" id="IPR052955">
    <property type="entry name" value="UPF0703_membrane_permease"/>
</dbReference>
<comment type="caution">
    <text evidence="4">The sequence shown here is derived from an EMBL/GenBank/DDBJ whole genome shotgun (WGS) entry which is preliminary data.</text>
</comment>
<feature type="domain" description="DUF1980" evidence="2">
    <location>
        <begin position="22"/>
        <end position="105"/>
    </location>
</feature>
<protein>
    <submittedName>
        <fullName evidence="4">TIGR03943 family protein</fullName>
    </submittedName>
</protein>
<evidence type="ECO:0000259" key="3">
    <source>
        <dbReference type="Pfam" id="PF21537"/>
    </source>
</evidence>
<proteinExistence type="predicted"/>
<name>A0A5J5K636_9ACTN</name>
<sequence>MNRLSQSLVLTLLGGVVLWITALTTSYLNYVKPGFRPFLLAAGVVVLTLGIIGLVQEWRRPYANAHDEHVHEGPGKHVEGHDHSRAPKVGWLLSLPVFAIVLIAPPALGAFAARSEDAPIRPPATTGSYVPLSSERITPMAVGEFIGRAWDFRKRTLTGKKVRLTGFVVRSKKKDRWYVTRMQMSCCAADAIALKVAVLGAAPPPDDTWVEVTGTWVPPRSRKIPNGTVPPEMTAIQVTEIPEPSKPYE</sequence>
<dbReference type="Pfam" id="PF21537">
    <property type="entry name" value="DUF1980_C"/>
    <property type="match status" value="1"/>
</dbReference>
<evidence type="ECO:0000313" key="5">
    <source>
        <dbReference type="Proteomes" id="UP000327011"/>
    </source>
</evidence>